<name>A0A4V3EPL4_9GAMM</name>
<keyword evidence="1" id="KW-1133">Transmembrane helix</keyword>
<dbReference type="Proteomes" id="UP000295830">
    <property type="component" value="Unassembled WGS sequence"/>
</dbReference>
<feature type="transmembrane region" description="Helical" evidence="1">
    <location>
        <begin position="111"/>
        <end position="129"/>
    </location>
</feature>
<keyword evidence="3" id="KW-1185">Reference proteome</keyword>
<feature type="transmembrane region" description="Helical" evidence="1">
    <location>
        <begin position="12"/>
        <end position="37"/>
    </location>
</feature>
<keyword evidence="1" id="KW-0812">Transmembrane</keyword>
<evidence type="ECO:0000313" key="2">
    <source>
        <dbReference type="EMBL" id="TDT37728.1"/>
    </source>
</evidence>
<evidence type="ECO:0000256" key="1">
    <source>
        <dbReference type="SAM" id="Phobius"/>
    </source>
</evidence>
<gene>
    <name evidence="2" type="ORF">DES49_2687</name>
</gene>
<proteinExistence type="predicted"/>
<dbReference type="RefSeq" id="WP_133736925.1">
    <property type="nucleotide sequence ID" value="NZ_SOAX01000007.1"/>
</dbReference>
<dbReference type="AlphaFoldDB" id="A0A4V3EPL4"/>
<protein>
    <submittedName>
        <fullName evidence="2">Uncharacterized protein</fullName>
    </submittedName>
</protein>
<sequence length="140" mass="15057">MALQTRERLLKTAGLGIVYFLLLNLLSAVSITVDIWLGIKGQLGGNAAATIISCLIVTRLSSGLVSLSNKTVMLALALLAGLSSVMFLALLHVVPDTVEPYQFPALTPIEALSVMVFNALIFVATVWFVSKSERRRPSVE</sequence>
<dbReference type="EMBL" id="SOAX01000007">
    <property type="protein sequence ID" value="TDT37728.1"/>
    <property type="molecule type" value="Genomic_DNA"/>
</dbReference>
<reference evidence="2 3" key="1">
    <citation type="submission" date="2019-03" db="EMBL/GenBank/DDBJ databases">
        <title>Genomic Encyclopedia of Type Strains, Phase IV (KMG-IV): sequencing the most valuable type-strain genomes for metagenomic binning, comparative biology and taxonomic classification.</title>
        <authorList>
            <person name="Goeker M."/>
        </authorList>
    </citation>
    <scope>NUCLEOTIDE SEQUENCE [LARGE SCALE GENOMIC DNA]</scope>
    <source>
        <strain evidence="2 3">DSM 15505</strain>
    </source>
</reference>
<comment type="caution">
    <text evidence="2">The sequence shown here is derived from an EMBL/GenBank/DDBJ whole genome shotgun (WGS) entry which is preliminary data.</text>
</comment>
<evidence type="ECO:0000313" key="3">
    <source>
        <dbReference type="Proteomes" id="UP000295830"/>
    </source>
</evidence>
<keyword evidence="1" id="KW-0472">Membrane</keyword>
<organism evidence="2 3">
    <name type="scientific">Halospina denitrificans</name>
    <dbReference type="NCBI Taxonomy" id="332522"/>
    <lineage>
        <taxon>Bacteria</taxon>
        <taxon>Pseudomonadati</taxon>
        <taxon>Pseudomonadota</taxon>
        <taxon>Gammaproteobacteria</taxon>
        <taxon>Halospina</taxon>
    </lineage>
</organism>
<feature type="transmembrane region" description="Helical" evidence="1">
    <location>
        <begin position="43"/>
        <end position="60"/>
    </location>
</feature>
<accession>A0A4V3EPL4</accession>
<feature type="transmembrane region" description="Helical" evidence="1">
    <location>
        <begin position="72"/>
        <end position="91"/>
    </location>
</feature>